<protein>
    <submittedName>
        <fullName evidence="2">Uncharacterized protein</fullName>
    </submittedName>
</protein>
<sequence>MANSKHKPKQVYTKEKARHLVRVYLSVLCAVLLIGWLNLFIVNPMKTDAKEMAHLDPSEIVAIPSDIRKLTIFTGLPVVLVMLLWLKYAANRLTSNLLSLMKLTLVIYALFGVAGSNIVDNYKHSLTAALYVAALASTTWTGEETSNVLKELPFSDPSDIIAFCRLYGMILTSIPFCVTTILDAGMQIQRWPLPVVCGASYGYTIGTMIGVTALYYQRKAKEGKET</sequence>
<dbReference type="Proteomes" id="UP001295423">
    <property type="component" value="Unassembled WGS sequence"/>
</dbReference>
<evidence type="ECO:0000313" key="3">
    <source>
        <dbReference type="Proteomes" id="UP001295423"/>
    </source>
</evidence>
<feature type="transmembrane region" description="Helical" evidence="1">
    <location>
        <begin position="70"/>
        <end position="88"/>
    </location>
</feature>
<feature type="transmembrane region" description="Helical" evidence="1">
    <location>
        <begin position="21"/>
        <end position="42"/>
    </location>
</feature>
<feature type="transmembrane region" description="Helical" evidence="1">
    <location>
        <begin position="162"/>
        <end position="181"/>
    </location>
</feature>
<evidence type="ECO:0000313" key="2">
    <source>
        <dbReference type="EMBL" id="CAJ1942196.1"/>
    </source>
</evidence>
<gene>
    <name evidence="2" type="ORF">CYCCA115_LOCUS7826</name>
</gene>
<dbReference type="AlphaFoldDB" id="A0AAD2FIU8"/>
<accession>A0AAD2FIU8</accession>
<comment type="caution">
    <text evidence="2">The sequence shown here is derived from an EMBL/GenBank/DDBJ whole genome shotgun (WGS) entry which is preliminary data.</text>
</comment>
<keyword evidence="1" id="KW-0812">Transmembrane</keyword>
<dbReference type="EMBL" id="CAKOGP040001112">
    <property type="protein sequence ID" value="CAJ1942196.1"/>
    <property type="molecule type" value="Genomic_DNA"/>
</dbReference>
<keyword evidence="1" id="KW-1133">Transmembrane helix</keyword>
<proteinExistence type="predicted"/>
<keyword evidence="3" id="KW-1185">Reference proteome</keyword>
<name>A0AAD2FIU8_9STRA</name>
<evidence type="ECO:0000256" key="1">
    <source>
        <dbReference type="SAM" id="Phobius"/>
    </source>
</evidence>
<organism evidence="2 3">
    <name type="scientific">Cylindrotheca closterium</name>
    <dbReference type="NCBI Taxonomy" id="2856"/>
    <lineage>
        <taxon>Eukaryota</taxon>
        <taxon>Sar</taxon>
        <taxon>Stramenopiles</taxon>
        <taxon>Ochrophyta</taxon>
        <taxon>Bacillariophyta</taxon>
        <taxon>Bacillariophyceae</taxon>
        <taxon>Bacillariophycidae</taxon>
        <taxon>Bacillariales</taxon>
        <taxon>Bacillariaceae</taxon>
        <taxon>Cylindrotheca</taxon>
    </lineage>
</organism>
<keyword evidence="1" id="KW-0472">Membrane</keyword>
<reference evidence="2" key="1">
    <citation type="submission" date="2023-08" db="EMBL/GenBank/DDBJ databases">
        <authorList>
            <person name="Audoor S."/>
            <person name="Bilcke G."/>
        </authorList>
    </citation>
    <scope>NUCLEOTIDE SEQUENCE</scope>
</reference>
<feature type="transmembrane region" description="Helical" evidence="1">
    <location>
        <begin position="100"/>
        <end position="119"/>
    </location>
</feature>
<feature type="transmembrane region" description="Helical" evidence="1">
    <location>
        <begin position="193"/>
        <end position="216"/>
    </location>
</feature>